<feature type="domain" description="Carrier" evidence="11">
    <location>
        <begin position="3151"/>
        <end position="3228"/>
    </location>
</feature>
<keyword evidence="3" id="KW-0596">Phosphopantetheine</keyword>
<dbReference type="InterPro" id="IPR054514">
    <property type="entry name" value="RhiE-like_linker"/>
</dbReference>
<dbReference type="GO" id="GO:0003857">
    <property type="term" value="F:(3S)-3-hydroxyacyl-CoA dehydrogenase (NAD+) activity"/>
    <property type="evidence" value="ECO:0007669"/>
    <property type="project" value="UniProtKB-EC"/>
</dbReference>
<dbReference type="SUPFAM" id="SSF52096">
    <property type="entry name" value="ClpP/crotonase"/>
    <property type="match status" value="2"/>
</dbReference>
<sequence length="4881" mass="537135">MSAARMGLFPRCPLTASLTDLEEFRQHFLESLEAKPYRVRPASMKDMKVLLALEERCWDIPLRTPRGVLERRVSRYPQGQLVLTLDDKVGGIIYSQRIEDTKVLQGVSMAQVDALHRAQAPIVQLLAINIEPVCQQYNLGDQLLEFMLIYSALLEHVQGIVAITRCKQFDQANGITLEDYIHFRNDQNVLADPILRFHELHGANIVGPMWGYRPGDTKNLGCGVLVSYDTRQRVRRELQWEALSAEGEKPVRVSRSRICSQVCASISDALGEARKSVFATDRPLMEMGLDSADLLGLKEAISSHFKLALEPTFFFRCNTADKIIDYLNQHFGAALGEDTEESRPTSATRFGVGQMSRDDVAIVGMACRLPGGVDSPTAFWQCLQEGASLIGDLPVERWEWPDDIDPQRAHKGIARGGFIEDVKAFDAPFFRISPAEAQSMDPQQRMLLELCWQTIEHAGYAPDALAGTDTGVFIGASGSDYARLLERSESPLDAHYGTGSSMAVLANRLSYFYDFTGPSLLLDTACSSSLVAVHKAVQSIWAGESVQALVGGVNLILHPANSIAYYKAGMLAKDGLCKTFDQQADGYVRGEGAVMLLLKPLARALESRDRVYAVIKGTACNHGGQAGGLTVPNPERQSTLLCSAWQSAGIDPSDLGYIEAHGTGTSLGDPIEVRGLKDAFAATRCGAGQNCGLGSVKTNLGHLEAAAGIAGLLKVVLCLQHRQLPASLHFQQLNAHIELERGLYVVDRLQPWTPPSSGRVRFAGVSSFGSGGANAHVVVAEAPDIRVAPDGVADRRPSVFVLSAGTQAQLRAYAQIYIDWLSAKGQDNLPLTHLVYQLQTGRKAMAHRLALVVDSYEALLSGLKAFCTRSESQVADTPASTRREASRQYIHSLVEEGEWEQIAWLWQSGDDVDWSLLHDPRVPMPRVALPTYPFARQHYWLPESTMASSRQASVGKTELLMLAPCWKPLQLIDGSEQRLVTASASKRVLVVGGTDDEWDTLRALYADSWRIPIDPDVGVGELSSRLGELGELAQVMWIAPAAEGSNMTGQTLLCCQALGVRYLFKLIKALLAQSYGERPLGFTVLTRNTQSVFCGESPEPAHAGVHGFVGSLTKEYPHWTVLALDLDETFDTPVKTLPQLPVERRGECLAWRDGQWFERFFSPLEKYSPMTPAYRQGGVYVVIGGGGGIGAAWTRYVVERYAATVIWIGRRALDAGVEAQRQTLADLAGMVDYVQADASDPAALQAAYERIRQKYPAVHGVIQSATGVFDQSLAEMEEVRYQEILSSKIDISINLAQVFEVEPLDFMLFFSSIVALEKNGGLSGYATGGAFEDAFALHLAKRMSTVVKVVNWGYWAIGTGATISDAVKVRLQQSGGVPISSEEAMLALETILSLPLDQVALLKTSRLELLDWVDAGQQICIYPHIAAECIENIEPASSITDQVESLRALSLFNNPDMEVRLLPLLAGTLDSLGLLEGGDGQIGERAAGFYQKWLAASRRILATRGPSEPPRDLEALWKTWEETKRGGNLQHPQIAAAVALAEVCLRALPDILRGKVRAIDVLFPDASMERVQGIYRDNAVADYFNGMLADAVVAAVEARLRQEPEARLRLLEIGAGTGGSTALILPRIAAYQEHIAEYAYTDVSKAFLFHAEEHFVQSYPFVQPKLFDVEKPVADQAMETQWYDVAIATNVLHATHDIRQTLANTKATLRKHGLLLLNEVSTPSLFAHLTFGLLEGWWLTRDPSLRMLDAPGLYPQDWHRVLKQEGFAKVLFMAEQTHVLGQQVLVAQSDGVVRQPAPSCSVSDQQLLPSAPWLDVDEVVPVAVVGQTLKQASYVHLKKIVARILRMDSGELAVREPLETYGIDSILIVQITNALREVFPEIPSTLLFECQTLDALSDYLIREHQERLIALTGLRAPSAGLDQSGRSGERMVSSSISAPSSEQEAIAVIGMSGRFASAADLDEYWQLLAAGESCISEVPAERWAVEDFFHPDPDEAIVQGKSYSKWGGFLQGVTEFDPLFFNISPKEARSIDPQERLFLRASWEVLEDAGYTRERLTKDFQQQLGVFAGITRTGFDLFGPELWRQGYTVYPHTSFSSVANRVSYFLNARGPSVPVDTMCSSSLTAVHQACQSLRNGECRMAIAGGVNVYLHPSGYVGLSAAHMLSKDGVCRSFGKGANGFVPGEGVGAVLLKPLSQALADNDQIHAIIRSTQVNHGGKTNGYTVPNPLAQAELIRRALDKAGLNARAVSYVEAHGTGTDLGDPIEVSGLTQAFRHDIQENGFCALGSVKSNIGHLEAAAGIAGMIKVILQMRHGQLVPSLNAAEINPNIDFSRTPFVLQRELAPWTPPYTLGQNGEREEGTRIAGVSSFGAGGGNAHVILEEYRRPQLVAAEQPEPECLVVLSARSEERLRAYLEKLHEFVAKRIEENTAPALADLAYTLQVGREPMEFRLGLVARSISYLQNRLWSCLQGTGETQDVYRGQVKQHKELIEAFSSDPAIQQSLDAWFDQRQYDKLLDYWSKGLNIDWEKLYSTQATRHPHRISLPTYPFAATRYWLPSPSLPREVPVSAEPALPAVDSVPPITAPASSTHVVVLRAPGSVEAPPSEAGLEVRHVSLKPLSLVEGEAVVNDEEGTQTDLSLSLQDEGDGIVSLKLAGLKAASISLVGACTALTRCIRRIHRLVKDKKPAEQAGVVPRVLLLTGLGELFALREDGQGKPAVTAVVEAIADIPIPVLVVLEGDNSFNAMIVATSSDLMILSEEGAYHFASPSMSEREHCLFVERFGLRSTEELLRAEVLAGRSLNSVGIKAVIVERDRLFEYAVQTARHIAQASATALSELKRHWSTTSIQRIEAFEPRLDHGFVFTPGDSSEVPEPVPFNSEVARLSRYRNGVLLMTLCERQSKNTFSRIFVEGVIGAFEHISGNPSYKVVVLTGYDNYFACGGTKQGLLDIQSGKARFTDEQSYRMPLSCDIPVIAAMQGHAIGAGWAMGLFCDCSVYSEESIYQSPYMRYDFTPGAGSTLIFPLRLGHDLSREVLLTAREFHGRELRRRGIDMPVLPRRQVLAYALSLAAHLAITSRQQLVEQKNRRVQPVRELLPRFFEQELAMHEKTFVGNQQVIEKLNRHFYDTLHEQENAPMPAHNDAQTTEAAVRDPEQKVYAVIRDSLAEELQMDGADIDPDTAFVEMGLDSIVAVTWVRKLNKAFGLSIGATKVYSYPDLTQFARFVAQQLPELPSEAPISKVVTVKNEVIAGKAKADGAGDVDRELLAWLKSSLSTELLLEDQPLDEEARFVDVGLDSITAVTWIKAINQRYGLSIGATKVYSYSCLAEFSQYVRSLIAAAQPAAVASRAPAESDRAESLLLRRFEPDVTNQPREEQEEASTQDEPIVRLLPCAPPVRQPTDIPAIAIIGMSGQFPQAPDVKAFWRNIVEGRDCVSEIPAERWSIEEYYDSDRNADGKTVCRRMGALSDREVFDPLFFNISPSEAELMDPQQRLFLLNSWHCIEDAGYDPTRLSGSLCGIFVGCAASDYSQLAESQTQTAQGLLGESVAMLPARVAYYLNLQGPCLAIDTACSASLVALASACDSLVLGNSDVALAGGVYVINGPDIQVKMSKAGMLSPDGRCFSFDQRGNGFVPGEGVGVLMLKRLEQAQRDGDDIYAVIRGWGVNQDGKTNGITAPNQESQTRLETGIYRKFGINPEHIQLVEAHGTATRLGDPIEVEALSESFRRFSDRKQYCALGSVKSNIGHLATAAGVTSVIKSALALQHRILPPTINFQTLNEHIRLQDSPFYINTERRLWEMPQGHSRQVAVSSFGFSGTNAHMVLEEPEPRAFVEDDTGVPDGDAILLPLSARSEEQLSRYAQAVCDYLADEGRAVRLVDIALTYQQGRTALPCRLAVIAHSVEELHARLAGYVSACASDPFCLTGWTSSQKVSCAQACRAGTGVPALLALAKAWVEGASVDWPVPTGTQARRLHGLPVYPFARERYWIAAPANLKRSGGNTLQRLHDADDVRALIASGSWWEKALPDEIDWKECLHRHSDRQVLVLYGELDQFLAFQRLLQQLQQAGDIECIAHVSCVGVADDEIEMKIKAQPDMVLLLSEDIQTLKRGLEVIERLDDANLEHIVFFVSADSLDIDELVAPIEQAGLSEHKHCHVISYQLGSDRNAAAQCLFREWLNIEVSAGSFASLVRVHYVGDQRLVSAEPVMAVTTDPIYQIHKKWHAKPLSASAPAGVRGAVLLMVNRESLQIVRNMFAPDDFSELILLGDASIQSNQIQNAINFSDARSATASAHILLERYSGLSHVIDLMDFYETAKGHDDDKQGKVAFYQVLIGACIDLSILYCTKGLQPFQNDRPSLAGAKFAGLIKMLSADYRHVKACSLDVDEAAYKRPWQLREMILREFAAPLRETEVCYRDGQRFVPVLSSQYLTQRVAVPLRLSRDGVYVISGGTNGVGLEIAGYLLSKGCTKLVLMGVKALPPRRKWAQVLGEKEVSGYIRDKLTRLLELEKMVDVLRVYTGSLSNAHALQHYFKKIRAELGPIKGVIHSAGVYSDPHTPGFVNKNLERMRHVWEPKVNGLETLSEVFKSDTLEFFVSFSSVTGVLPRLARGASDYAMANAFVDFFMQYQARSSNLCYKTILWSDWEQTGAITRLSNEKAAAIKENFRNLGIRTFTNQEGCELFERAMACVGEAWVFIGLLDPERFEQSRPHLLYAQLEAKERDSDTPSLAEELRAVVQANPTIEEYIEQWEAQVRAGQKLSSDTITEVISMDEIKRLEPELIQRIHELLVVGHDAASSSSGIAQVIVNTVMEVLKLKKLDPTQPFQNYGLDSISAMVLATRLEKRLNQQVQPQWLIDFASVEALSAHLLSQSRRRTGDRSAMQETAQ</sequence>
<evidence type="ECO:0000259" key="12">
    <source>
        <dbReference type="PROSITE" id="PS52004"/>
    </source>
</evidence>
<reference evidence="13" key="1">
    <citation type="journal article" date="2003" name="ChemBioChem">
        <title>Unprecedented diversity of catalytic domains in the first four modules of the putative pederin polyketide synthase.</title>
        <authorList>
            <person name="Piel J."/>
            <person name="Wen G."/>
            <person name="Platzer M."/>
            <person name="Hui D."/>
        </authorList>
    </citation>
    <scope>NUCLEOTIDE SEQUENCE</scope>
</reference>
<dbReference type="InterPro" id="IPR014031">
    <property type="entry name" value="Ketoacyl_synth_C"/>
</dbReference>
<evidence type="ECO:0000256" key="1">
    <source>
        <dbReference type="ARBA" id="ARBA00004496"/>
    </source>
</evidence>
<dbReference type="Pfam" id="PF00550">
    <property type="entry name" value="PP-binding"/>
    <property type="match status" value="5"/>
</dbReference>
<evidence type="ECO:0000256" key="4">
    <source>
        <dbReference type="ARBA" id="ARBA00022490"/>
    </source>
</evidence>
<dbReference type="PROSITE" id="PS50075">
    <property type="entry name" value="CARRIER"/>
    <property type="match status" value="5"/>
</dbReference>
<dbReference type="Gene3D" id="3.40.50.150">
    <property type="entry name" value="Vaccinia Virus protein VP39"/>
    <property type="match status" value="1"/>
</dbReference>
<dbReference type="GO" id="GO:0006633">
    <property type="term" value="P:fatty acid biosynthetic process"/>
    <property type="evidence" value="ECO:0007669"/>
    <property type="project" value="InterPro"/>
</dbReference>
<dbReference type="NCBIfam" id="NF005496">
    <property type="entry name" value="PRK07110.1"/>
    <property type="match status" value="1"/>
</dbReference>
<feature type="domain" description="Carrier" evidence="11">
    <location>
        <begin position="253"/>
        <end position="331"/>
    </location>
</feature>
<dbReference type="InterPro" id="IPR050091">
    <property type="entry name" value="PKS_NRPS_Biosynth_Enz"/>
</dbReference>
<dbReference type="Gene3D" id="6.20.390.20">
    <property type="match status" value="1"/>
</dbReference>
<dbReference type="InterPro" id="IPR036291">
    <property type="entry name" value="NAD(P)-bd_dom_sf"/>
</dbReference>
<dbReference type="SUPFAM" id="SSF51735">
    <property type="entry name" value="NAD(P)-binding Rossmann-fold domains"/>
    <property type="match status" value="4"/>
</dbReference>
<dbReference type="EMBL" id="AY426537">
    <property type="protein sequence ID" value="AAR19304.1"/>
    <property type="molecule type" value="Genomic_DNA"/>
</dbReference>
<dbReference type="SMART" id="SM00822">
    <property type="entry name" value="PKS_KR"/>
    <property type="match status" value="2"/>
</dbReference>
<dbReference type="GO" id="GO:0004312">
    <property type="term" value="F:fatty acid synthase activity"/>
    <property type="evidence" value="ECO:0007669"/>
    <property type="project" value="TreeGrafter"/>
</dbReference>
<dbReference type="InterPro" id="IPR014030">
    <property type="entry name" value="Ketoacyl_synth_N"/>
</dbReference>
<feature type="domain" description="Ketosynthase family 3 (KS3)" evidence="12">
    <location>
        <begin position="1943"/>
        <end position="2382"/>
    </location>
</feature>
<dbReference type="SUPFAM" id="SSF53335">
    <property type="entry name" value="S-adenosyl-L-methionine-dependent methyltransferases"/>
    <property type="match status" value="1"/>
</dbReference>
<dbReference type="Pfam" id="PF22336">
    <property type="entry name" value="RhiE-like_linker"/>
    <property type="match status" value="3"/>
</dbReference>
<dbReference type="InterPro" id="IPR001753">
    <property type="entry name" value="Enoyl-CoA_hydra/iso"/>
</dbReference>
<evidence type="ECO:0000256" key="5">
    <source>
        <dbReference type="ARBA" id="ARBA00022553"/>
    </source>
</evidence>
<dbReference type="CDD" id="cd06558">
    <property type="entry name" value="crotonase-like"/>
    <property type="match status" value="1"/>
</dbReference>
<evidence type="ECO:0000313" key="13">
    <source>
        <dbReference type="EMBL" id="AAR19304.1"/>
    </source>
</evidence>
<dbReference type="CDD" id="cd08953">
    <property type="entry name" value="KR_2_SDR_x"/>
    <property type="match status" value="2"/>
</dbReference>
<evidence type="ECO:0000256" key="8">
    <source>
        <dbReference type="ARBA" id="ARBA00023268"/>
    </source>
</evidence>
<comment type="pathway">
    <text evidence="2">Antibiotic biosynthesis.</text>
</comment>
<dbReference type="Pfam" id="PF08659">
    <property type="entry name" value="KR"/>
    <property type="match status" value="2"/>
</dbReference>
<feature type="domain" description="Carrier" evidence="11">
    <location>
        <begin position="3259"/>
        <end position="3336"/>
    </location>
</feature>
<accession>Q6TAB6</accession>
<dbReference type="Gene3D" id="3.40.47.10">
    <property type="match status" value="3"/>
</dbReference>
<dbReference type="Gene3D" id="3.40.630.30">
    <property type="match status" value="1"/>
</dbReference>
<dbReference type="Gene3D" id="1.10.1200.10">
    <property type="entry name" value="ACP-like"/>
    <property type="match status" value="5"/>
</dbReference>
<dbReference type="PANTHER" id="PTHR43775:SF37">
    <property type="entry name" value="SI:DKEY-61P9.11"/>
    <property type="match status" value="1"/>
</dbReference>
<feature type="domain" description="Ketosynthase family 3 (KS3)" evidence="12">
    <location>
        <begin position="357"/>
        <end position="781"/>
    </location>
</feature>
<dbReference type="BioCyc" id="MetaCyc:MONOMER-20817"/>
<comment type="subcellular location">
    <subcellularLocation>
        <location evidence="1">Cytoplasm</location>
    </subcellularLocation>
</comment>
<dbReference type="Pfam" id="PF08242">
    <property type="entry name" value="Methyltransf_12"/>
    <property type="match status" value="1"/>
</dbReference>
<dbReference type="SUPFAM" id="SSF53901">
    <property type="entry name" value="Thiolase-like"/>
    <property type="match status" value="3"/>
</dbReference>
<dbReference type="GO" id="GO:0031177">
    <property type="term" value="F:phosphopantetheine binding"/>
    <property type="evidence" value="ECO:0007669"/>
    <property type="project" value="InterPro"/>
</dbReference>
<dbReference type="PROSITE" id="PS00012">
    <property type="entry name" value="PHOSPHOPANTETHEINE"/>
    <property type="match status" value="3"/>
</dbReference>
<dbReference type="GO" id="GO:0005886">
    <property type="term" value="C:plasma membrane"/>
    <property type="evidence" value="ECO:0007669"/>
    <property type="project" value="TreeGrafter"/>
</dbReference>
<feature type="domain" description="Carrier" evidence="11">
    <location>
        <begin position="1831"/>
        <end position="1904"/>
    </location>
</feature>
<dbReference type="FunFam" id="3.40.47.10:FF:000019">
    <property type="entry name" value="Polyketide synthase type I"/>
    <property type="match status" value="3"/>
</dbReference>
<evidence type="ECO:0000256" key="7">
    <source>
        <dbReference type="ARBA" id="ARBA00022737"/>
    </source>
</evidence>
<dbReference type="Pfam" id="PF02801">
    <property type="entry name" value="Ketoacyl-synt_C"/>
    <property type="match status" value="3"/>
</dbReference>
<dbReference type="InterPro" id="IPR029063">
    <property type="entry name" value="SAM-dependent_MTases_sf"/>
</dbReference>
<dbReference type="Pfam" id="PF00378">
    <property type="entry name" value="ECH_1"/>
    <property type="match status" value="1"/>
</dbReference>
<dbReference type="InterPro" id="IPR018201">
    <property type="entry name" value="Ketoacyl_synth_AS"/>
</dbReference>
<dbReference type="CDD" id="cd02440">
    <property type="entry name" value="AdoMet_MTases"/>
    <property type="match status" value="1"/>
</dbReference>
<evidence type="ECO:0000256" key="3">
    <source>
        <dbReference type="ARBA" id="ARBA00022450"/>
    </source>
</evidence>
<dbReference type="SMART" id="SM01294">
    <property type="entry name" value="PKS_PP_betabranch"/>
    <property type="match status" value="2"/>
</dbReference>
<dbReference type="GO" id="GO:0071770">
    <property type="term" value="P:DIM/DIP cell wall layer assembly"/>
    <property type="evidence" value="ECO:0007669"/>
    <property type="project" value="TreeGrafter"/>
</dbReference>
<dbReference type="InterPro" id="IPR029045">
    <property type="entry name" value="ClpP/crotonase-like_dom_sf"/>
</dbReference>
<keyword evidence="8" id="KW-0511">Multifunctional enzyme</keyword>
<keyword evidence="7" id="KW-0677">Repeat</keyword>
<dbReference type="Gene3D" id="1.10.1240.100">
    <property type="match status" value="3"/>
</dbReference>
<dbReference type="SMART" id="SM00825">
    <property type="entry name" value="PKS_KS"/>
    <property type="match status" value="3"/>
</dbReference>
<dbReference type="InterPro" id="IPR013217">
    <property type="entry name" value="Methyltransf_12"/>
</dbReference>
<name>Q6TAB6_UNCXX</name>
<dbReference type="InterPro" id="IPR036736">
    <property type="entry name" value="ACP-like_sf"/>
</dbReference>
<dbReference type="Gene3D" id="3.40.50.720">
    <property type="entry name" value="NAD(P)-binding Rossmann-like Domain"/>
    <property type="match status" value="2"/>
</dbReference>
<evidence type="ECO:0000259" key="11">
    <source>
        <dbReference type="PROSITE" id="PS50075"/>
    </source>
</evidence>
<dbReference type="InterPro" id="IPR020806">
    <property type="entry name" value="PKS_PP-bd"/>
</dbReference>
<dbReference type="Gene3D" id="3.90.226.10">
    <property type="entry name" value="2-enoyl-CoA Hydratase, Chain A, domain 1"/>
    <property type="match status" value="1"/>
</dbReference>
<dbReference type="PROSITE" id="PS00606">
    <property type="entry name" value="KS3_1"/>
    <property type="match status" value="2"/>
</dbReference>
<evidence type="ECO:0000256" key="2">
    <source>
        <dbReference type="ARBA" id="ARBA00004792"/>
    </source>
</evidence>
<organism evidence="13">
    <name type="scientific">symbiont bacterium of Paederus fuscipes</name>
    <dbReference type="NCBI Taxonomy" id="176282"/>
    <lineage>
        <taxon>Bacteria</taxon>
    </lineage>
</organism>
<keyword evidence="5" id="KW-0597">Phosphoprotein</keyword>
<keyword evidence="6" id="KW-0808">Transferase</keyword>
<dbReference type="CDD" id="cd00833">
    <property type="entry name" value="PKS"/>
    <property type="match status" value="3"/>
</dbReference>
<protein>
    <submittedName>
        <fullName evidence="13">Putative type I polyketide synthase</fullName>
    </submittedName>
</protein>
<dbReference type="InterPro" id="IPR013968">
    <property type="entry name" value="PKS_KR"/>
</dbReference>
<dbReference type="InterPro" id="IPR020841">
    <property type="entry name" value="PKS_Beta-ketoAc_synthase_dom"/>
</dbReference>
<evidence type="ECO:0000256" key="6">
    <source>
        <dbReference type="ARBA" id="ARBA00022679"/>
    </source>
</evidence>
<dbReference type="InterPro" id="IPR016039">
    <property type="entry name" value="Thiolase-like"/>
</dbReference>
<dbReference type="InterPro" id="IPR057326">
    <property type="entry name" value="KR_dom"/>
</dbReference>
<proteinExistence type="predicted"/>
<dbReference type="SUPFAM" id="SSF47336">
    <property type="entry name" value="ACP-like"/>
    <property type="match status" value="5"/>
</dbReference>
<dbReference type="GO" id="GO:0005737">
    <property type="term" value="C:cytoplasm"/>
    <property type="evidence" value="ECO:0007669"/>
    <property type="project" value="UniProtKB-SubCell"/>
</dbReference>
<keyword evidence="4" id="KW-0963">Cytoplasm</keyword>
<dbReference type="PROSITE" id="PS52004">
    <property type="entry name" value="KS3_2"/>
    <property type="match status" value="3"/>
</dbReference>
<dbReference type="InterPro" id="IPR009081">
    <property type="entry name" value="PP-bd_ACP"/>
</dbReference>
<evidence type="ECO:0000256" key="9">
    <source>
        <dbReference type="ARBA" id="ARBA00049556"/>
    </source>
</evidence>
<dbReference type="InterPro" id="IPR006162">
    <property type="entry name" value="Ppantetheine_attach_site"/>
</dbReference>
<dbReference type="PANTHER" id="PTHR43775">
    <property type="entry name" value="FATTY ACID SYNTHASE"/>
    <property type="match status" value="1"/>
</dbReference>
<dbReference type="GO" id="GO:0004315">
    <property type="term" value="F:3-oxoacyl-[acyl-carrier-protein] synthase activity"/>
    <property type="evidence" value="ECO:0007669"/>
    <property type="project" value="InterPro"/>
</dbReference>
<evidence type="ECO:0000256" key="10">
    <source>
        <dbReference type="SAM" id="MobiDB-lite"/>
    </source>
</evidence>
<dbReference type="SMART" id="SM00823">
    <property type="entry name" value="PKS_PP"/>
    <property type="match status" value="5"/>
</dbReference>
<feature type="region of interest" description="Disordered" evidence="10">
    <location>
        <begin position="3363"/>
        <end position="3382"/>
    </location>
</feature>
<comment type="catalytic activity">
    <reaction evidence="9">
        <text>a (3S)-3-hydroxyacyl-CoA + NAD(+) = a 3-oxoacyl-CoA + NADH + H(+)</text>
        <dbReference type="Rhea" id="RHEA:22432"/>
        <dbReference type="ChEBI" id="CHEBI:15378"/>
        <dbReference type="ChEBI" id="CHEBI:57318"/>
        <dbReference type="ChEBI" id="CHEBI:57540"/>
        <dbReference type="ChEBI" id="CHEBI:57945"/>
        <dbReference type="ChEBI" id="CHEBI:90726"/>
        <dbReference type="EC" id="1.1.1.35"/>
    </reaction>
</comment>
<dbReference type="Pfam" id="PF00109">
    <property type="entry name" value="ketoacyl-synt"/>
    <property type="match status" value="3"/>
</dbReference>
<feature type="domain" description="Ketosynthase family 3 (KS3)" evidence="12">
    <location>
        <begin position="3401"/>
        <end position="3824"/>
    </location>
</feature>
<feature type="domain" description="Carrier" evidence="11">
    <location>
        <begin position="4791"/>
        <end position="4866"/>
    </location>
</feature>